<dbReference type="InterPro" id="IPR055760">
    <property type="entry name" value="DUF7336"/>
</dbReference>
<protein>
    <recommendedName>
        <fullName evidence="1">DUF7336 domain-containing protein</fullName>
    </recommendedName>
</protein>
<comment type="caution">
    <text evidence="2">The sequence shown here is derived from an EMBL/GenBank/DDBJ whole genome shotgun (WGS) entry which is preliminary data.</text>
</comment>
<organism evidence="2 3">
    <name type="scientific">Bifidobacterium adolescentis</name>
    <dbReference type="NCBI Taxonomy" id="1680"/>
    <lineage>
        <taxon>Bacteria</taxon>
        <taxon>Bacillati</taxon>
        <taxon>Actinomycetota</taxon>
        <taxon>Actinomycetes</taxon>
        <taxon>Bifidobacteriales</taxon>
        <taxon>Bifidobacteriaceae</taxon>
        <taxon>Bifidobacterium</taxon>
    </lineage>
</organism>
<evidence type="ECO:0000313" key="3">
    <source>
        <dbReference type="Proteomes" id="UP000193377"/>
    </source>
</evidence>
<dbReference type="AlphaFoldDB" id="A0A1X2Z159"/>
<feature type="domain" description="DUF7336" evidence="1">
    <location>
        <begin position="39"/>
        <end position="86"/>
    </location>
</feature>
<reference evidence="2 3" key="1">
    <citation type="journal article" date="2016" name="Sci. Rep.">
        <title>Evaluation of genetic diversity among strains of the human gut commensal Bifidobacterium adolescentis.</title>
        <authorList>
            <person name="Duranti S."/>
            <person name="Milani C."/>
            <person name="Lugli G.A."/>
            <person name="Mancabelli L."/>
            <person name="Turroni F."/>
            <person name="Ferrario C."/>
            <person name="Mangifesta M."/>
            <person name="Viappiani A."/>
            <person name="Sanchez B."/>
            <person name="Margolles A."/>
            <person name="van Sinderen D."/>
            <person name="Ventura M."/>
        </authorList>
    </citation>
    <scope>NUCLEOTIDE SEQUENCE [LARGE SCALE GENOMIC DNA]</scope>
    <source>
        <strain evidence="2 3">487B</strain>
    </source>
</reference>
<dbReference type="Pfam" id="PF24024">
    <property type="entry name" value="DUF7336"/>
    <property type="match status" value="1"/>
</dbReference>
<dbReference type="Proteomes" id="UP000193377">
    <property type="component" value="Unassembled WGS sequence"/>
</dbReference>
<evidence type="ECO:0000259" key="1">
    <source>
        <dbReference type="Pfam" id="PF24024"/>
    </source>
</evidence>
<sequence length="93" mass="11021">MRIYIVTANAGDRNDYSDFYIPDGHRPPFSWWTMAEYLYSGYAEEVSIMGVYSTRDQAENRVRELDREHFDKLQIFECVLDANCWKYIGGYAE</sequence>
<accession>A0A1X2Z159</accession>
<name>A0A1X2Z159_BIFAD</name>
<proteinExistence type="predicted"/>
<evidence type="ECO:0000313" key="2">
    <source>
        <dbReference type="EMBL" id="OSG88124.1"/>
    </source>
</evidence>
<gene>
    <name evidence="2" type="ORF">B0487_1043</name>
</gene>
<dbReference type="EMBL" id="LNKD01000001">
    <property type="protein sequence ID" value="OSG88124.1"/>
    <property type="molecule type" value="Genomic_DNA"/>
</dbReference>
<dbReference type="RefSeq" id="WP_085393042.1">
    <property type="nucleotide sequence ID" value="NZ_LNKD01000001.1"/>
</dbReference>